<sequence>MAEVKQRSKWTQAQLQQACAVQASVGDPKFGATVHLIPAFAG</sequence>
<organism evidence="1">
    <name type="scientific">marine sediment metagenome</name>
    <dbReference type="NCBI Taxonomy" id="412755"/>
    <lineage>
        <taxon>unclassified sequences</taxon>
        <taxon>metagenomes</taxon>
        <taxon>ecological metagenomes</taxon>
    </lineage>
</organism>
<evidence type="ECO:0000313" key="1">
    <source>
        <dbReference type="EMBL" id="GAI67656.1"/>
    </source>
</evidence>
<dbReference type="AlphaFoldDB" id="X1RL22"/>
<name>X1RL22_9ZZZZ</name>
<comment type="caution">
    <text evidence="1">The sequence shown here is derived from an EMBL/GenBank/DDBJ whole genome shotgun (WGS) entry which is preliminary data.</text>
</comment>
<proteinExistence type="predicted"/>
<feature type="non-terminal residue" evidence="1">
    <location>
        <position position="42"/>
    </location>
</feature>
<accession>X1RL22</accession>
<protein>
    <submittedName>
        <fullName evidence="1">Uncharacterized protein</fullName>
    </submittedName>
</protein>
<reference evidence="1" key="1">
    <citation type="journal article" date="2014" name="Front. Microbiol.">
        <title>High frequency of phylogenetically diverse reductive dehalogenase-homologous genes in deep subseafloor sedimentary metagenomes.</title>
        <authorList>
            <person name="Kawai M."/>
            <person name="Futagami T."/>
            <person name="Toyoda A."/>
            <person name="Takaki Y."/>
            <person name="Nishi S."/>
            <person name="Hori S."/>
            <person name="Arai W."/>
            <person name="Tsubouchi T."/>
            <person name="Morono Y."/>
            <person name="Uchiyama I."/>
            <person name="Ito T."/>
            <person name="Fujiyama A."/>
            <person name="Inagaki F."/>
            <person name="Takami H."/>
        </authorList>
    </citation>
    <scope>NUCLEOTIDE SEQUENCE</scope>
    <source>
        <strain evidence="1">Expedition CK06-06</strain>
    </source>
</reference>
<dbReference type="EMBL" id="BARW01003493">
    <property type="protein sequence ID" value="GAI67656.1"/>
    <property type="molecule type" value="Genomic_DNA"/>
</dbReference>
<gene>
    <name evidence="1" type="ORF">S12H4_08867</name>
</gene>